<accession>A0ACC3BYC7</accession>
<dbReference type="Proteomes" id="UP000798662">
    <property type="component" value="Chromosome 2"/>
</dbReference>
<proteinExistence type="predicted"/>
<evidence type="ECO:0000313" key="2">
    <source>
        <dbReference type="Proteomes" id="UP000798662"/>
    </source>
</evidence>
<keyword evidence="2" id="KW-1185">Reference proteome</keyword>
<name>A0ACC3BYC7_PYRYE</name>
<comment type="caution">
    <text evidence="1">The sequence shown here is derived from an EMBL/GenBank/DDBJ whole genome shotgun (WGS) entry which is preliminary data.</text>
</comment>
<reference evidence="1" key="1">
    <citation type="submission" date="2019-11" db="EMBL/GenBank/DDBJ databases">
        <title>Nori genome reveals adaptations in red seaweeds to the harsh intertidal environment.</title>
        <authorList>
            <person name="Wang D."/>
            <person name="Mao Y."/>
        </authorList>
    </citation>
    <scope>NUCLEOTIDE SEQUENCE</scope>
    <source>
        <tissue evidence="1">Gametophyte</tissue>
    </source>
</reference>
<dbReference type="EMBL" id="CM020619">
    <property type="protein sequence ID" value="KAK1862870.1"/>
    <property type="molecule type" value="Genomic_DNA"/>
</dbReference>
<evidence type="ECO:0000313" key="1">
    <source>
        <dbReference type="EMBL" id="KAK1862870.1"/>
    </source>
</evidence>
<protein>
    <submittedName>
        <fullName evidence="1">Uncharacterized protein</fullName>
    </submittedName>
</protein>
<organism evidence="1 2">
    <name type="scientific">Pyropia yezoensis</name>
    <name type="common">Susabi-nori</name>
    <name type="synonym">Porphyra yezoensis</name>
    <dbReference type="NCBI Taxonomy" id="2788"/>
    <lineage>
        <taxon>Eukaryota</taxon>
        <taxon>Rhodophyta</taxon>
        <taxon>Bangiophyceae</taxon>
        <taxon>Bangiales</taxon>
        <taxon>Bangiaceae</taxon>
        <taxon>Pyropia</taxon>
    </lineage>
</organism>
<gene>
    <name evidence="1" type="ORF">I4F81_005437</name>
</gene>
<sequence length="276" mass="28639">MSKGRLPPSPQLSSVPNPPHHPVSPHLSLPLPLVLPWFAFSALFQAGDDRFPGRQGLAVLCEHHRSLAARGAWHSPPSPLPPSPCAPAPPPMGADAPDAPATPPRRQAAQRPPRREPPLLPSPWAVAAAVVPPSPGGARVVPVTGRGAVAAYVTAAVPWLVARGSSGGVTLVATGAAMAKAISVSELLRRLLPTLSVLTQLQSVPAAAAAAVGRVVTVAPPRLASRPHGRRRSARLPVLVITLAADLSAHQVEPGYAPSLLLERGDWRHGGDGRRL</sequence>